<evidence type="ECO:0000313" key="2">
    <source>
        <dbReference type="EMBL" id="MBA0839458.1"/>
    </source>
</evidence>
<keyword evidence="3" id="KW-1185">Reference proteome</keyword>
<feature type="region of interest" description="Disordered" evidence="1">
    <location>
        <begin position="72"/>
        <end position="106"/>
    </location>
</feature>
<organism evidence="2 3">
    <name type="scientific">Gossypium armourianum</name>
    <dbReference type="NCBI Taxonomy" id="34283"/>
    <lineage>
        <taxon>Eukaryota</taxon>
        <taxon>Viridiplantae</taxon>
        <taxon>Streptophyta</taxon>
        <taxon>Embryophyta</taxon>
        <taxon>Tracheophyta</taxon>
        <taxon>Spermatophyta</taxon>
        <taxon>Magnoliopsida</taxon>
        <taxon>eudicotyledons</taxon>
        <taxon>Gunneridae</taxon>
        <taxon>Pentapetalae</taxon>
        <taxon>rosids</taxon>
        <taxon>malvids</taxon>
        <taxon>Malvales</taxon>
        <taxon>Malvaceae</taxon>
        <taxon>Malvoideae</taxon>
        <taxon>Gossypium</taxon>
    </lineage>
</organism>
<evidence type="ECO:0000256" key="1">
    <source>
        <dbReference type="SAM" id="MobiDB-lite"/>
    </source>
</evidence>
<accession>A0A7J9JZ71</accession>
<comment type="caution">
    <text evidence="2">The sequence shown here is derived from an EMBL/GenBank/DDBJ whole genome shotgun (WGS) entry which is preliminary data.</text>
</comment>
<dbReference type="AlphaFoldDB" id="A0A7J9JZ71"/>
<feature type="compositionally biased region" description="Basic residues" evidence="1">
    <location>
        <begin position="73"/>
        <end position="82"/>
    </location>
</feature>
<name>A0A7J9JZ71_9ROSI</name>
<protein>
    <submittedName>
        <fullName evidence="2">Uncharacterized protein</fullName>
    </submittedName>
</protein>
<sequence length="139" mass="15899">MIEPLTKLTFIKGRRRGGLRNRGQRSDLIGRHNWRNRIHRKQRKQPRISETLSTLAFVGDMNIVGSNSGIGRATKRVRRRPKISLDTDDPMVDENGRKVQSLSESKASYKSTLLGNSSMSFQVDQMDEDFHLQEGDETT</sequence>
<proteinExistence type="predicted"/>
<dbReference type="Proteomes" id="UP000593575">
    <property type="component" value="Unassembled WGS sequence"/>
</dbReference>
<reference evidence="2 3" key="1">
    <citation type="journal article" date="2019" name="Genome Biol. Evol.">
        <title>Insights into the evolution of the New World diploid cottons (Gossypium, subgenus Houzingenia) based on genome sequencing.</title>
        <authorList>
            <person name="Grover C.E."/>
            <person name="Arick M.A. 2nd"/>
            <person name="Thrash A."/>
            <person name="Conover J.L."/>
            <person name="Sanders W.S."/>
            <person name="Peterson D.G."/>
            <person name="Frelichowski J.E."/>
            <person name="Scheffler J.A."/>
            <person name="Scheffler B.E."/>
            <person name="Wendel J.F."/>
        </authorList>
    </citation>
    <scope>NUCLEOTIDE SEQUENCE [LARGE SCALE GENOMIC DNA]</scope>
    <source>
        <strain evidence="2">6</strain>
        <tissue evidence="2">Leaf</tissue>
    </source>
</reference>
<dbReference type="EMBL" id="JABFAE010000010">
    <property type="protein sequence ID" value="MBA0839458.1"/>
    <property type="molecule type" value="Genomic_DNA"/>
</dbReference>
<gene>
    <name evidence="2" type="ORF">Goarm_005178</name>
</gene>
<evidence type="ECO:0000313" key="3">
    <source>
        <dbReference type="Proteomes" id="UP000593575"/>
    </source>
</evidence>